<feature type="region of interest" description="Disordered" evidence="1">
    <location>
        <begin position="193"/>
        <end position="225"/>
    </location>
</feature>
<protein>
    <submittedName>
        <fullName evidence="2">Uncharacterized protein</fullName>
    </submittedName>
</protein>
<proteinExistence type="predicted"/>
<feature type="region of interest" description="Disordered" evidence="1">
    <location>
        <begin position="1"/>
        <end position="74"/>
    </location>
</feature>
<dbReference type="Proteomes" id="UP000236621">
    <property type="component" value="Unassembled WGS sequence"/>
</dbReference>
<evidence type="ECO:0000256" key="1">
    <source>
        <dbReference type="SAM" id="MobiDB-lite"/>
    </source>
</evidence>
<feature type="compositionally biased region" description="Polar residues" evidence="1">
    <location>
        <begin position="37"/>
        <end position="63"/>
    </location>
</feature>
<evidence type="ECO:0000313" key="3">
    <source>
        <dbReference type="Proteomes" id="UP000236621"/>
    </source>
</evidence>
<dbReference type="OrthoDB" id="5238042at2759"/>
<comment type="caution">
    <text evidence="2">The sequence shown here is derived from an EMBL/GenBank/DDBJ whole genome shotgun (WGS) entry which is preliminary data.</text>
</comment>
<keyword evidence="3" id="KW-1185">Reference proteome</keyword>
<feature type="region of interest" description="Disordered" evidence="1">
    <location>
        <begin position="321"/>
        <end position="348"/>
    </location>
</feature>
<name>A0A2K3QJK6_9HYPO</name>
<sequence>MESSAPVDGSAGPRDAPTKNVDKSPGSVMNRRRAATTLPSSFSSNLGNRNSQTVSRVSRNGSPSPCEVPRTPGGRSVKSIVRWLEASAEAPLASPKRVLAEVKQNPAASRAGPVRGLLEIGYTIPHAPGVEDHSLAYLNYKKFFTEVPLGSCLDGVAEDLSTIPLKDMFENIGKGLASEKTRVSLVSSANDAGTDVKAQGQDDGTLAATEQRATSPEDEIPRVVHRDPQEVKEFWDNVRSYLHISDDELEHNSAASESNEQPAALPEATAPSLRIPTPCTDRPAPPHTPGAQRDHSCGPGPRQLHPLQEFIAELDEFFAEEDEAESRLLQPEHSYALPSEQEHGQPAIPSRRLARRLGSAPASLAAMYLRDAKATQKE</sequence>
<dbReference type="AlphaFoldDB" id="A0A2K3QJK6"/>
<accession>A0A2K3QJK6</accession>
<gene>
    <name evidence="2" type="ORF">TCAP_02376</name>
</gene>
<feature type="region of interest" description="Disordered" evidence="1">
    <location>
        <begin position="250"/>
        <end position="308"/>
    </location>
</feature>
<reference evidence="2 3" key="1">
    <citation type="submission" date="2017-08" db="EMBL/GenBank/DDBJ databases">
        <title>Harnessing the power of phylogenomics to disentangle the directionality and signatures of interkingdom host jumping in the parasitic fungal genus Tolypocladium.</title>
        <authorList>
            <person name="Quandt C.A."/>
            <person name="Patterson W."/>
            <person name="Spatafora J.W."/>
        </authorList>
    </citation>
    <scope>NUCLEOTIDE SEQUENCE [LARGE SCALE GENOMIC DNA]</scope>
    <source>
        <strain evidence="2 3">CBS 113982</strain>
    </source>
</reference>
<dbReference type="EMBL" id="NRSZ01000359">
    <property type="protein sequence ID" value="PNY27699.1"/>
    <property type="molecule type" value="Genomic_DNA"/>
</dbReference>
<organism evidence="2 3">
    <name type="scientific">Tolypocladium capitatum</name>
    <dbReference type="NCBI Taxonomy" id="45235"/>
    <lineage>
        <taxon>Eukaryota</taxon>
        <taxon>Fungi</taxon>
        <taxon>Dikarya</taxon>
        <taxon>Ascomycota</taxon>
        <taxon>Pezizomycotina</taxon>
        <taxon>Sordariomycetes</taxon>
        <taxon>Hypocreomycetidae</taxon>
        <taxon>Hypocreales</taxon>
        <taxon>Ophiocordycipitaceae</taxon>
        <taxon>Tolypocladium</taxon>
    </lineage>
</organism>
<evidence type="ECO:0000313" key="2">
    <source>
        <dbReference type="EMBL" id="PNY27699.1"/>
    </source>
</evidence>